<protein>
    <submittedName>
        <fullName evidence="4">Chromo domain-containing protein</fullName>
    </submittedName>
</protein>
<reference evidence="2 3" key="2">
    <citation type="submission" date="2018-11" db="EMBL/GenBank/DDBJ databases">
        <authorList>
            <consortium name="Pathogen Informatics"/>
        </authorList>
    </citation>
    <scope>NUCLEOTIDE SEQUENCE [LARGE SCALE GENOMIC DNA]</scope>
</reference>
<dbReference type="EMBL" id="UYRT01085788">
    <property type="protein sequence ID" value="VDN30578.1"/>
    <property type="molecule type" value="Genomic_DNA"/>
</dbReference>
<feature type="compositionally biased region" description="Basic and acidic residues" evidence="1">
    <location>
        <begin position="148"/>
        <end position="196"/>
    </location>
</feature>
<keyword evidence="3" id="KW-1185">Reference proteome</keyword>
<sequence>MEVVLLWQTDCSLVWYRYMICFIHGLSVKSGELLDAELRDVTDMLDRVVPAPANETVQAQLLEQFAQQIWKLEGPGEVRYRLRCTLDYDTIVRLWPDHIRYLNDDWMHEGGNAEKSKNDDAVGRTPPPGTDNVSQRMKKPEQLPAYEKSTEREREKFPREKERESGRSREKEKEKTKSREKERITDREKKERESSKTDLTSGSRRAGDIEKSIR</sequence>
<evidence type="ECO:0000313" key="4">
    <source>
        <dbReference type="WBParaSite" id="GPUH_0001787701-mRNA-1"/>
    </source>
</evidence>
<dbReference type="OrthoDB" id="5877502at2759"/>
<feature type="compositionally biased region" description="Basic and acidic residues" evidence="1">
    <location>
        <begin position="112"/>
        <end position="122"/>
    </location>
</feature>
<feature type="compositionally biased region" description="Basic and acidic residues" evidence="1">
    <location>
        <begin position="205"/>
        <end position="214"/>
    </location>
</feature>
<dbReference type="WBParaSite" id="GPUH_0001787701-mRNA-1">
    <property type="protein sequence ID" value="GPUH_0001787701-mRNA-1"/>
    <property type="gene ID" value="GPUH_0001787701"/>
</dbReference>
<evidence type="ECO:0000256" key="1">
    <source>
        <dbReference type="SAM" id="MobiDB-lite"/>
    </source>
</evidence>
<organism evidence="4">
    <name type="scientific">Gongylonema pulchrum</name>
    <dbReference type="NCBI Taxonomy" id="637853"/>
    <lineage>
        <taxon>Eukaryota</taxon>
        <taxon>Metazoa</taxon>
        <taxon>Ecdysozoa</taxon>
        <taxon>Nematoda</taxon>
        <taxon>Chromadorea</taxon>
        <taxon>Rhabditida</taxon>
        <taxon>Spirurina</taxon>
        <taxon>Spiruromorpha</taxon>
        <taxon>Spiruroidea</taxon>
        <taxon>Gongylonematidae</taxon>
        <taxon>Gongylonema</taxon>
    </lineage>
</organism>
<dbReference type="AlphaFoldDB" id="A0A183EA61"/>
<feature type="region of interest" description="Disordered" evidence="1">
    <location>
        <begin position="112"/>
        <end position="214"/>
    </location>
</feature>
<reference evidence="4" key="1">
    <citation type="submission" date="2016-06" db="UniProtKB">
        <authorList>
            <consortium name="WormBaseParasite"/>
        </authorList>
    </citation>
    <scope>IDENTIFICATION</scope>
</reference>
<accession>A0A183EA61</accession>
<gene>
    <name evidence="2" type="ORF">GPUH_LOCUS17852</name>
</gene>
<proteinExistence type="predicted"/>
<name>A0A183EA61_9BILA</name>
<evidence type="ECO:0000313" key="2">
    <source>
        <dbReference type="EMBL" id="VDN30578.1"/>
    </source>
</evidence>
<dbReference type="Proteomes" id="UP000271098">
    <property type="component" value="Unassembled WGS sequence"/>
</dbReference>
<evidence type="ECO:0000313" key="3">
    <source>
        <dbReference type="Proteomes" id="UP000271098"/>
    </source>
</evidence>